<keyword evidence="3" id="KW-1185">Reference proteome</keyword>
<evidence type="ECO:0000313" key="2">
    <source>
        <dbReference type="EMBL" id="PTB45429.1"/>
    </source>
</evidence>
<gene>
    <name evidence="2" type="ORF">M441DRAFT_317151</name>
</gene>
<reference evidence="2 3" key="1">
    <citation type="submission" date="2016-07" db="EMBL/GenBank/DDBJ databases">
        <title>Multiple horizontal gene transfer events from other fungi enriched the ability of initially mycotrophic Trichoderma (Ascomycota) to feed on dead plant biomass.</title>
        <authorList>
            <consortium name="DOE Joint Genome Institute"/>
            <person name="Aerts A."/>
            <person name="Atanasova L."/>
            <person name="Chenthamara K."/>
            <person name="Zhang J."/>
            <person name="Grujic M."/>
            <person name="Henrissat B."/>
            <person name="Kuo A."/>
            <person name="Salamov A."/>
            <person name="Lipzen A."/>
            <person name="Labutti K."/>
            <person name="Barry K."/>
            <person name="Miao Y."/>
            <person name="Rahimi M.J."/>
            <person name="Shen Q."/>
            <person name="Grigoriev I.V."/>
            <person name="Kubicek C.P."/>
            <person name="Druzhinina I.S."/>
        </authorList>
    </citation>
    <scope>NUCLEOTIDE SEQUENCE [LARGE SCALE GENOMIC DNA]</scope>
    <source>
        <strain evidence="2 3">CBS 433.97</strain>
    </source>
</reference>
<evidence type="ECO:0000256" key="1">
    <source>
        <dbReference type="SAM" id="MobiDB-lite"/>
    </source>
</evidence>
<accession>A0A2T3ZKV4</accession>
<protein>
    <submittedName>
        <fullName evidence="2">Uncharacterized protein</fullName>
    </submittedName>
</protein>
<dbReference type="Proteomes" id="UP000240493">
    <property type="component" value="Unassembled WGS sequence"/>
</dbReference>
<organism evidence="2 3">
    <name type="scientific">Trichoderma asperellum (strain ATCC 204424 / CBS 433.97 / NBRC 101777)</name>
    <dbReference type="NCBI Taxonomy" id="1042311"/>
    <lineage>
        <taxon>Eukaryota</taxon>
        <taxon>Fungi</taxon>
        <taxon>Dikarya</taxon>
        <taxon>Ascomycota</taxon>
        <taxon>Pezizomycotina</taxon>
        <taxon>Sordariomycetes</taxon>
        <taxon>Hypocreomycetidae</taxon>
        <taxon>Hypocreales</taxon>
        <taxon>Hypocreaceae</taxon>
        <taxon>Trichoderma</taxon>
    </lineage>
</organism>
<feature type="region of interest" description="Disordered" evidence="1">
    <location>
        <begin position="33"/>
        <end position="58"/>
    </location>
</feature>
<dbReference type="AlphaFoldDB" id="A0A2T3ZKV4"/>
<proteinExistence type="predicted"/>
<feature type="compositionally biased region" description="Polar residues" evidence="1">
    <location>
        <begin position="39"/>
        <end position="56"/>
    </location>
</feature>
<dbReference type="EMBL" id="KZ679257">
    <property type="protein sequence ID" value="PTB45429.1"/>
    <property type="molecule type" value="Genomic_DNA"/>
</dbReference>
<sequence>MALIHPSYQRRPKPISGLRRKETFAPYGAHLVGPEGTTPRYQTGPSPDSYSESGWTATRRGSPWKALQLAVKLPGRMDRGSPNGFAHGTLRCCWYGAQYAIADLVCKGATTGGVSATAAAESIRRASCACPGKLGLREESIERAENMRTGHSFPQPWAT</sequence>
<name>A0A2T3ZKV4_TRIA4</name>
<evidence type="ECO:0000313" key="3">
    <source>
        <dbReference type="Proteomes" id="UP000240493"/>
    </source>
</evidence>